<comment type="caution">
    <text evidence="2">The sequence shown here is derived from an EMBL/GenBank/DDBJ whole genome shotgun (WGS) entry which is preliminary data.</text>
</comment>
<sequence length="332" mass="36162">MSIVKRYASARSILNGWDSARLSAVLGGAAGTDVGQLLLTLGLTDVASIAVSKATGHQIYTVTGVNVEAVLTTSQNRWPLETQNKLPPLEPSQTFLDQTARYGKWFSGGSEALTRSKIDTCLTEAMERGGELLGLNQSSLKFFGEVTFRMHDSVSGLTLNGDADYSLAFGENGESEAKNVSFIVAAKSASQGFDNQGRRQLLAYMAIVYCARKKAKKAQPGVFGLLTDVTHWEFFRIDNDGIASRSSIFYEDDNYRAPLRHLAYVTTAAQALSPATTPYASREQLRASCLSSREDLPGFRVSFSADPLPAELPGNSSEEMRTRDALETEWTE</sequence>
<name>A0AAD5XQQ5_9FUNG</name>
<gene>
    <name evidence="2" type="ORF">HDU87_004993</name>
</gene>
<feature type="region of interest" description="Disordered" evidence="1">
    <location>
        <begin position="306"/>
        <end position="332"/>
    </location>
</feature>
<evidence type="ECO:0000313" key="2">
    <source>
        <dbReference type="EMBL" id="KAJ3184147.1"/>
    </source>
</evidence>
<keyword evidence="3" id="KW-1185">Reference proteome</keyword>
<accession>A0AAD5XQQ5</accession>
<organism evidence="2 3">
    <name type="scientific">Geranomyces variabilis</name>
    <dbReference type="NCBI Taxonomy" id="109894"/>
    <lineage>
        <taxon>Eukaryota</taxon>
        <taxon>Fungi</taxon>
        <taxon>Fungi incertae sedis</taxon>
        <taxon>Chytridiomycota</taxon>
        <taxon>Chytridiomycota incertae sedis</taxon>
        <taxon>Chytridiomycetes</taxon>
        <taxon>Spizellomycetales</taxon>
        <taxon>Powellomycetaceae</taxon>
        <taxon>Geranomyces</taxon>
    </lineage>
</organism>
<dbReference type="Proteomes" id="UP001212152">
    <property type="component" value="Unassembled WGS sequence"/>
</dbReference>
<dbReference type="EMBL" id="JADGJQ010000004">
    <property type="protein sequence ID" value="KAJ3184147.1"/>
    <property type="molecule type" value="Genomic_DNA"/>
</dbReference>
<protein>
    <submittedName>
        <fullName evidence="2">Uncharacterized protein</fullName>
    </submittedName>
</protein>
<reference evidence="2" key="1">
    <citation type="submission" date="2020-05" db="EMBL/GenBank/DDBJ databases">
        <title>Phylogenomic resolution of chytrid fungi.</title>
        <authorList>
            <person name="Stajich J.E."/>
            <person name="Amses K."/>
            <person name="Simmons R."/>
            <person name="Seto K."/>
            <person name="Myers J."/>
            <person name="Bonds A."/>
            <person name="Quandt C.A."/>
            <person name="Barry K."/>
            <person name="Liu P."/>
            <person name="Grigoriev I."/>
            <person name="Longcore J.E."/>
            <person name="James T.Y."/>
        </authorList>
    </citation>
    <scope>NUCLEOTIDE SEQUENCE</scope>
    <source>
        <strain evidence="2">JEL0379</strain>
    </source>
</reference>
<evidence type="ECO:0000313" key="3">
    <source>
        <dbReference type="Proteomes" id="UP001212152"/>
    </source>
</evidence>
<evidence type="ECO:0000256" key="1">
    <source>
        <dbReference type="SAM" id="MobiDB-lite"/>
    </source>
</evidence>
<proteinExistence type="predicted"/>
<dbReference type="AlphaFoldDB" id="A0AAD5XQQ5"/>